<sequence length="240" mass="27509">MWVGGLRRVLDREEGMYTKWGFVAYRVCYGHSEEEWKLFLGRFQKDVKNWGEGVANVEEVREKMEIRWVDGREYGIAEGDVEGARKHFAMNEDRERGEPQGLLAPGFLAADRSSIDSYIHELRMPGQTLVDEADLGPFILVGEKRFDGRSRRALAGFDGTVRVLGSTLIDDVWPTLWWTGITVDTLWDLAVLHPSRVYVGLLVQSQIEGWTRFRNIRDAVLKKAHEWQRNGKLSSRPSGV</sequence>
<evidence type="ECO:0000313" key="2">
    <source>
        <dbReference type="Proteomes" id="UP001175000"/>
    </source>
</evidence>
<organism evidence="1 2">
    <name type="scientific">Immersiella caudata</name>
    <dbReference type="NCBI Taxonomy" id="314043"/>
    <lineage>
        <taxon>Eukaryota</taxon>
        <taxon>Fungi</taxon>
        <taxon>Dikarya</taxon>
        <taxon>Ascomycota</taxon>
        <taxon>Pezizomycotina</taxon>
        <taxon>Sordariomycetes</taxon>
        <taxon>Sordariomycetidae</taxon>
        <taxon>Sordariales</taxon>
        <taxon>Lasiosphaeriaceae</taxon>
        <taxon>Immersiella</taxon>
    </lineage>
</organism>
<proteinExistence type="predicted"/>
<evidence type="ECO:0000313" key="1">
    <source>
        <dbReference type="EMBL" id="KAK0612227.1"/>
    </source>
</evidence>
<keyword evidence="2" id="KW-1185">Reference proteome</keyword>
<gene>
    <name evidence="1" type="ORF">B0T14DRAFT_531820</name>
</gene>
<comment type="caution">
    <text evidence="1">The sequence shown here is derived from an EMBL/GenBank/DDBJ whole genome shotgun (WGS) entry which is preliminary data.</text>
</comment>
<name>A0AA39TTQ7_9PEZI</name>
<accession>A0AA39TTQ7</accession>
<dbReference type="EMBL" id="JAULSU010000007">
    <property type="protein sequence ID" value="KAK0612227.1"/>
    <property type="molecule type" value="Genomic_DNA"/>
</dbReference>
<dbReference type="Proteomes" id="UP001175000">
    <property type="component" value="Unassembled WGS sequence"/>
</dbReference>
<dbReference type="AlphaFoldDB" id="A0AA39TTQ7"/>
<protein>
    <submittedName>
        <fullName evidence="1">Uncharacterized protein</fullName>
    </submittedName>
</protein>
<reference evidence="1" key="1">
    <citation type="submission" date="2023-06" db="EMBL/GenBank/DDBJ databases">
        <title>Genome-scale phylogeny and comparative genomics of the fungal order Sordariales.</title>
        <authorList>
            <consortium name="Lawrence Berkeley National Laboratory"/>
            <person name="Hensen N."/>
            <person name="Bonometti L."/>
            <person name="Westerberg I."/>
            <person name="Brannstrom I.O."/>
            <person name="Guillou S."/>
            <person name="Cros-Aarteil S."/>
            <person name="Calhoun S."/>
            <person name="Haridas S."/>
            <person name="Kuo A."/>
            <person name="Mondo S."/>
            <person name="Pangilinan J."/>
            <person name="Riley R."/>
            <person name="Labutti K."/>
            <person name="Andreopoulos B."/>
            <person name="Lipzen A."/>
            <person name="Chen C."/>
            <person name="Yanf M."/>
            <person name="Daum C."/>
            <person name="Ng V."/>
            <person name="Clum A."/>
            <person name="Steindorff A."/>
            <person name="Ohm R."/>
            <person name="Martin F."/>
            <person name="Silar P."/>
            <person name="Natvig D."/>
            <person name="Lalanne C."/>
            <person name="Gautier V."/>
            <person name="Ament-Velasquez S.L."/>
            <person name="Kruys A."/>
            <person name="Hutchinson M.I."/>
            <person name="Powell A.J."/>
            <person name="Barry K."/>
            <person name="Miller A.N."/>
            <person name="Grigoriev I.V."/>
            <person name="Debuchy R."/>
            <person name="Gladieux P."/>
            <person name="Thoren M.H."/>
            <person name="Johannesson H."/>
        </authorList>
    </citation>
    <scope>NUCLEOTIDE SEQUENCE</scope>
    <source>
        <strain evidence="1">CBS 606.72</strain>
    </source>
</reference>